<comment type="caution">
    <text evidence="12">The sequence shown here is derived from an EMBL/GenBank/DDBJ whole genome shotgun (WGS) entry which is preliminary data.</text>
</comment>
<evidence type="ECO:0000256" key="3">
    <source>
        <dbReference type="ARBA" id="ARBA00022448"/>
    </source>
</evidence>
<evidence type="ECO:0000259" key="11">
    <source>
        <dbReference type="Pfam" id="PF14703"/>
    </source>
</evidence>
<dbReference type="InterPro" id="IPR027815">
    <property type="entry name" value="CSC1/OSCA1-like_cyt"/>
</dbReference>
<evidence type="ECO:0000256" key="2">
    <source>
        <dbReference type="ARBA" id="ARBA00007779"/>
    </source>
</evidence>
<dbReference type="Pfam" id="PF02714">
    <property type="entry name" value="RSN1_7TM"/>
    <property type="match status" value="1"/>
</dbReference>
<comment type="subcellular location">
    <subcellularLocation>
        <location evidence="1">Membrane</location>
        <topology evidence="1">Multi-pass membrane protein</topology>
    </subcellularLocation>
</comment>
<evidence type="ECO:0000256" key="7">
    <source>
        <dbReference type="SAM" id="MobiDB-lite"/>
    </source>
</evidence>
<dbReference type="PANTHER" id="PTHR13018">
    <property type="entry name" value="PROBABLE MEMBRANE PROTEIN DUF221-RELATED"/>
    <property type="match status" value="1"/>
</dbReference>
<evidence type="ECO:0000313" key="13">
    <source>
        <dbReference type="Proteomes" id="UP001530400"/>
    </source>
</evidence>
<proteinExistence type="inferred from homology"/>
<dbReference type="Pfam" id="PF13967">
    <property type="entry name" value="RSN1_TM"/>
    <property type="match status" value="1"/>
</dbReference>
<dbReference type="AlphaFoldDB" id="A0ABD3QIR9"/>
<dbReference type="PANTHER" id="PTHR13018:SF5">
    <property type="entry name" value="RE44586P"/>
    <property type="match status" value="1"/>
</dbReference>
<evidence type="ECO:0000256" key="1">
    <source>
        <dbReference type="ARBA" id="ARBA00004141"/>
    </source>
</evidence>
<feature type="domain" description="CSC1/OSCA1-like cytosolic" evidence="11">
    <location>
        <begin position="606"/>
        <end position="723"/>
    </location>
</feature>
<evidence type="ECO:0000256" key="5">
    <source>
        <dbReference type="ARBA" id="ARBA00022989"/>
    </source>
</evidence>
<reference evidence="12 13" key="1">
    <citation type="submission" date="2024-10" db="EMBL/GenBank/DDBJ databases">
        <title>Updated reference genomes for cyclostephanoid diatoms.</title>
        <authorList>
            <person name="Roberts W.R."/>
            <person name="Alverson A.J."/>
        </authorList>
    </citation>
    <scope>NUCLEOTIDE SEQUENCE [LARGE SCALE GENOMIC DNA]</scope>
    <source>
        <strain evidence="12 13">AJA010-31</strain>
    </source>
</reference>
<evidence type="ECO:0000256" key="6">
    <source>
        <dbReference type="ARBA" id="ARBA00023136"/>
    </source>
</evidence>
<feature type="transmembrane region" description="Helical" evidence="8">
    <location>
        <begin position="1100"/>
        <end position="1118"/>
    </location>
</feature>
<dbReference type="InterPro" id="IPR032880">
    <property type="entry name" value="CSC1/OSCA1-like_N"/>
</dbReference>
<feature type="transmembrane region" description="Helical" evidence="8">
    <location>
        <begin position="913"/>
        <end position="933"/>
    </location>
</feature>
<feature type="transmembrane region" description="Helical" evidence="8">
    <location>
        <begin position="1031"/>
        <end position="1051"/>
    </location>
</feature>
<feature type="transmembrane region" description="Helical" evidence="8">
    <location>
        <begin position="1072"/>
        <end position="1094"/>
    </location>
</feature>
<comment type="similarity">
    <text evidence="2">Belongs to the CSC1 (TC 1.A.17) family.</text>
</comment>
<dbReference type="PROSITE" id="PS51257">
    <property type="entry name" value="PROKAR_LIPOPROTEIN"/>
    <property type="match status" value="1"/>
</dbReference>
<dbReference type="Proteomes" id="UP001530400">
    <property type="component" value="Unassembled WGS sequence"/>
</dbReference>
<feature type="transmembrane region" description="Helical" evidence="8">
    <location>
        <begin position="828"/>
        <end position="850"/>
    </location>
</feature>
<evidence type="ECO:0000313" key="12">
    <source>
        <dbReference type="EMBL" id="KAL3799391.1"/>
    </source>
</evidence>
<dbReference type="GO" id="GO:0016020">
    <property type="term" value="C:membrane"/>
    <property type="evidence" value="ECO:0007669"/>
    <property type="project" value="UniProtKB-SubCell"/>
</dbReference>
<feature type="domain" description="CSC1/OSCA1-like N-terminal transmembrane" evidence="10">
    <location>
        <begin position="467"/>
        <end position="573"/>
    </location>
</feature>
<feature type="domain" description="CSC1/OSCA1-like 7TM region" evidence="9">
    <location>
        <begin position="826"/>
        <end position="1094"/>
    </location>
</feature>
<gene>
    <name evidence="12" type="ORF">ACHAWO_007702</name>
</gene>
<keyword evidence="13" id="KW-1185">Reference proteome</keyword>
<keyword evidence="3" id="KW-0813">Transport</keyword>
<organism evidence="12 13">
    <name type="scientific">Cyclotella atomus</name>
    <dbReference type="NCBI Taxonomy" id="382360"/>
    <lineage>
        <taxon>Eukaryota</taxon>
        <taxon>Sar</taxon>
        <taxon>Stramenopiles</taxon>
        <taxon>Ochrophyta</taxon>
        <taxon>Bacillariophyta</taxon>
        <taxon>Coscinodiscophyceae</taxon>
        <taxon>Thalassiosirophycidae</taxon>
        <taxon>Stephanodiscales</taxon>
        <taxon>Stephanodiscaceae</taxon>
        <taxon>Cyclotella</taxon>
    </lineage>
</organism>
<keyword evidence="4 8" id="KW-0812">Transmembrane</keyword>
<feature type="region of interest" description="Disordered" evidence="7">
    <location>
        <begin position="271"/>
        <end position="302"/>
    </location>
</feature>
<dbReference type="Pfam" id="PF14703">
    <property type="entry name" value="PHM7_cyt"/>
    <property type="match status" value="1"/>
</dbReference>
<dbReference type="EMBL" id="JALLPJ020000187">
    <property type="protein sequence ID" value="KAL3799391.1"/>
    <property type="molecule type" value="Genomic_DNA"/>
</dbReference>
<feature type="region of interest" description="Disordered" evidence="7">
    <location>
        <begin position="339"/>
        <end position="367"/>
    </location>
</feature>
<feature type="transmembrane region" description="Helical" evidence="8">
    <location>
        <begin position="870"/>
        <end position="892"/>
    </location>
</feature>
<feature type="transmembrane region" description="Helical" evidence="8">
    <location>
        <begin position="490"/>
        <end position="511"/>
    </location>
</feature>
<protein>
    <recommendedName>
        <fullName evidence="14">CSC1/OSCA1-like cytosolic domain-containing protein</fullName>
    </recommendedName>
</protein>
<name>A0ABD3QIR9_9STRA</name>
<sequence>MKEAEEEATIPADLPPKEIEVPHNASTIFVVILACIMPLTTILCDLYSIYESEQPELLDDFHSPRFLQQNECVINITLNATDYDEYESYKPPSTMAAIATSLIISFSIGTFSFFLYEAFRQDPIVGKYVYDRKRLTQPTRTPPPLMLSRSLWRGNDESKGKGGKGWYRIFSWLKVRPALFELYFLTLDDDYIRYSQAADAARKERENRGYISTCKAGCFHNNCCNTISVRDQDSGDNDEYFVDEDGYVYYPGYRHELGFQHEGKNHYEIPRFSPRSGDMMKSSSVNKSTEGSPKNHPLTGSLISAGDRKLKYSIADLYPEDFRDALTKTKSKASRHLFVQTHDEDEESVSDQNADADEDIKPTHLKGMPSVDDVLASNVDNEASETKVSLVAPENDVPLKYPYRLVTFFLPPGFHNWTNALRFVGEFIFFTKFNRRVAKARGAVFGGTAVMSKRQEMRIHEELIVLTPAEEELLRCAGLDTYLMIRFARFGFDVCFYPFLFACATVFPIYLSCDIDKIFQIESESGEVLASANSVIDGFFSLTINRIPPGSRKMYWVIAFNFFLYFFVLRRLWLEWEIIIKLRHRFLSNGDENFHKNPTYLMKYRKSVIVECVPKAQRSDRNIRQVFEQLFPGQIANAEMLIDTMELEDVLDKRRAFIEKFESAEAKYQYQHWKYYNGHRDCCMTKEPAEPKVRTSCCGKEENALEYYKNRIRDFDDFAEADYDKIVEARLNWIDTPSRPESSEGGRHSSFDFIPDVVREALGMRSSDLFCSTAVVEFKSIAAKQSAVQCNLFGESYAFITNEAPDHRDILWSNMFCDHRFIEKRKMIVEFVLVILVLTWGAFVATITNVANTTIDGLKVNNVDLTKFRLYIPTLIISLILLWIPRFLFIFAMRIIKFKSFSQCDEFVIKWNTAFRVTNILFIFFSISLVDAIRCFKDEPEKFIQSVALGVLEQSSILLNLIIIATGQETMLQLLQWRSIIKQAVCRPLINFNSKSRRCLNSLNECPPFEQSCIFGYFSPVLSYGLMIGMIYSYMAPVMLGACSFFFWVATKVHTHNALFIYCEPFSGGGKIFYYWNRVVFATLYCSILIFFGILAIKGYYKMGIAFIVIMLLVTIMVDKSITNTFVVNSLNLPIKIARKHDDEEQKALIKKSKLKKDGGENFMYRNPMLNHHNWDDKPFRWM</sequence>
<dbReference type="InterPro" id="IPR003864">
    <property type="entry name" value="CSC1/OSCA1-like_7TM"/>
</dbReference>
<keyword evidence="5 8" id="KW-1133">Transmembrane helix</keyword>
<keyword evidence="6 8" id="KW-0472">Membrane</keyword>
<feature type="compositionally biased region" description="Acidic residues" evidence="7">
    <location>
        <begin position="343"/>
        <end position="358"/>
    </location>
</feature>
<feature type="transmembrane region" description="Helical" evidence="8">
    <location>
        <begin position="554"/>
        <end position="573"/>
    </location>
</feature>
<evidence type="ECO:0000256" key="8">
    <source>
        <dbReference type="SAM" id="Phobius"/>
    </source>
</evidence>
<evidence type="ECO:0008006" key="14">
    <source>
        <dbReference type="Google" id="ProtNLM"/>
    </source>
</evidence>
<feature type="transmembrane region" description="Helical" evidence="8">
    <location>
        <begin position="95"/>
        <end position="116"/>
    </location>
</feature>
<evidence type="ECO:0000259" key="10">
    <source>
        <dbReference type="Pfam" id="PF13967"/>
    </source>
</evidence>
<feature type="compositionally biased region" description="Polar residues" evidence="7">
    <location>
        <begin position="281"/>
        <end position="292"/>
    </location>
</feature>
<evidence type="ECO:0000256" key="4">
    <source>
        <dbReference type="ARBA" id="ARBA00022692"/>
    </source>
</evidence>
<feature type="transmembrane region" description="Helical" evidence="8">
    <location>
        <begin position="27"/>
        <end position="50"/>
    </location>
</feature>
<evidence type="ECO:0000259" key="9">
    <source>
        <dbReference type="Pfam" id="PF02714"/>
    </source>
</evidence>
<accession>A0ABD3QIR9</accession>
<dbReference type="InterPro" id="IPR045122">
    <property type="entry name" value="Csc1-like"/>
</dbReference>